<proteinExistence type="predicted"/>
<dbReference type="EMBL" id="VSSQ01098669">
    <property type="protein sequence ID" value="MPN41545.1"/>
    <property type="molecule type" value="Genomic_DNA"/>
</dbReference>
<protein>
    <submittedName>
        <fullName evidence="1">Uncharacterized protein</fullName>
    </submittedName>
</protein>
<comment type="caution">
    <text evidence="1">The sequence shown here is derived from an EMBL/GenBank/DDBJ whole genome shotgun (WGS) entry which is preliminary data.</text>
</comment>
<organism evidence="1">
    <name type="scientific">bioreactor metagenome</name>
    <dbReference type="NCBI Taxonomy" id="1076179"/>
    <lineage>
        <taxon>unclassified sequences</taxon>
        <taxon>metagenomes</taxon>
        <taxon>ecological metagenomes</taxon>
    </lineage>
</organism>
<accession>A0A645HR58</accession>
<evidence type="ECO:0000313" key="1">
    <source>
        <dbReference type="EMBL" id="MPN41545.1"/>
    </source>
</evidence>
<sequence>MRNIGRKAVPDFLLAVQLAGKAVHRTDQRIYLDDVRFLRRRLRVVAFGDFPGEAAHRKDRHTQFSGYPNSEKQR</sequence>
<gene>
    <name evidence="1" type="ORF">SDC9_189098</name>
</gene>
<dbReference type="AlphaFoldDB" id="A0A645HR58"/>
<reference evidence="1" key="1">
    <citation type="submission" date="2019-08" db="EMBL/GenBank/DDBJ databases">
        <authorList>
            <person name="Kucharzyk K."/>
            <person name="Murdoch R.W."/>
            <person name="Higgins S."/>
            <person name="Loffler F."/>
        </authorList>
    </citation>
    <scope>NUCLEOTIDE SEQUENCE</scope>
</reference>
<name>A0A645HR58_9ZZZZ</name>